<accession>A0ABR0F236</accession>
<dbReference type="Pfam" id="PF00830">
    <property type="entry name" value="Ribosomal_L28"/>
    <property type="match status" value="1"/>
</dbReference>
<comment type="similarity">
    <text evidence="1">Belongs to the bacterial ribosomal protein bL28 family.</text>
</comment>
<evidence type="ECO:0000256" key="1">
    <source>
        <dbReference type="ARBA" id="ARBA00008760"/>
    </source>
</evidence>
<proteinExistence type="inferred from homology"/>
<dbReference type="InterPro" id="IPR034704">
    <property type="entry name" value="Ribosomal_bL28/bL31-like_sf"/>
</dbReference>
<evidence type="ECO:0000313" key="5">
    <source>
        <dbReference type="EMBL" id="KAK4507143.1"/>
    </source>
</evidence>
<evidence type="ECO:0000313" key="6">
    <source>
        <dbReference type="Proteomes" id="UP001305779"/>
    </source>
</evidence>
<comment type="caution">
    <text evidence="5">The sequence shown here is derived from an EMBL/GenBank/DDBJ whole genome shotgun (WGS) entry which is preliminary data.</text>
</comment>
<dbReference type="PANTHER" id="PTHR13528:SF2">
    <property type="entry name" value="LARGE RIBOSOMAL SUBUNIT PROTEIN BL28M"/>
    <property type="match status" value="1"/>
</dbReference>
<gene>
    <name evidence="5" type="ORF">PRZ48_000877</name>
</gene>
<organism evidence="5 6">
    <name type="scientific">Zasmidium cellare</name>
    <name type="common">Wine cellar mold</name>
    <name type="synonym">Racodium cellare</name>
    <dbReference type="NCBI Taxonomy" id="395010"/>
    <lineage>
        <taxon>Eukaryota</taxon>
        <taxon>Fungi</taxon>
        <taxon>Dikarya</taxon>
        <taxon>Ascomycota</taxon>
        <taxon>Pezizomycotina</taxon>
        <taxon>Dothideomycetes</taxon>
        <taxon>Dothideomycetidae</taxon>
        <taxon>Mycosphaerellales</taxon>
        <taxon>Mycosphaerellaceae</taxon>
        <taxon>Zasmidium</taxon>
    </lineage>
</organism>
<keyword evidence="6" id="KW-1185">Reference proteome</keyword>
<dbReference type="PANTHER" id="PTHR13528">
    <property type="entry name" value="39S RIBOSOMAL PROTEIN L28, MITOCHONDRIAL"/>
    <property type="match status" value="1"/>
</dbReference>
<evidence type="ECO:0000256" key="3">
    <source>
        <dbReference type="ARBA" id="ARBA00023274"/>
    </source>
</evidence>
<reference evidence="5 6" key="1">
    <citation type="journal article" date="2023" name="G3 (Bethesda)">
        <title>A chromosome-level genome assembly of Zasmidium syzygii isolated from banana leaves.</title>
        <authorList>
            <person name="van Westerhoven A.C."/>
            <person name="Mehrabi R."/>
            <person name="Talebi R."/>
            <person name="Steentjes M.B.F."/>
            <person name="Corcolon B."/>
            <person name="Chong P.A."/>
            <person name="Kema G.H.J."/>
            <person name="Seidl M.F."/>
        </authorList>
    </citation>
    <scope>NUCLEOTIDE SEQUENCE [LARGE SCALE GENOMIC DNA]</scope>
    <source>
        <strain evidence="5 6">P124</strain>
    </source>
</reference>
<dbReference type="InterPro" id="IPR026569">
    <property type="entry name" value="Ribosomal_bL28"/>
</dbReference>
<dbReference type="HAMAP" id="MF_00373">
    <property type="entry name" value="Ribosomal_bL28"/>
    <property type="match status" value="1"/>
</dbReference>
<dbReference type="SUPFAM" id="SSF143800">
    <property type="entry name" value="L28p-like"/>
    <property type="match status" value="1"/>
</dbReference>
<dbReference type="Gene3D" id="2.30.170.40">
    <property type="entry name" value="Ribosomal protein L28/L24"/>
    <property type="match status" value="1"/>
</dbReference>
<dbReference type="Proteomes" id="UP001305779">
    <property type="component" value="Unassembled WGS sequence"/>
</dbReference>
<dbReference type="InterPro" id="IPR037147">
    <property type="entry name" value="Ribosomal_bL28_sf"/>
</dbReference>
<protein>
    <submittedName>
        <fullName evidence="5">Uncharacterized protein</fullName>
    </submittedName>
</protein>
<name>A0ABR0F236_ZASCE</name>
<keyword evidence="2" id="KW-0689">Ribosomal protein</keyword>
<dbReference type="EMBL" id="JAXOVC010000001">
    <property type="protein sequence ID" value="KAK4507143.1"/>
    <property type="molecule type" value="Genomic_DNA"/>
</dbReference>
<keyword evidence="3" id="KW-0687">Ribonucleoprotein</keyword>
<evidence type="ECO:0000256" key="4">
    <source>
        <dbReference type="SAM" id="MobiDB-lite"/>
    </source>
</evidence>
<evidence type="ECO:0000256" key="2">
    <source>
        <dbReference type="ARBA" id="ARBA00022980"/>
    </source>
</evidence>
<feature type="region of interest" description="Disordered" evidence="4">
    <location>
        <begin position="321"/>
        <end position="346"/>
    </location>
</feature>
<sequence>MAALFRRPRAICQCQRTFSTSSSRGVSLQWDKNDPEALAEVLPPYPHGPTRWYRQSRLGLYGGQRIQFGNNVSGKFETKTRRSWHPNILTRRLFSKALNRHVQVRVSTRVLRTIDKLGGLDEYLLGEKAMRIKELGESGWWLRWAIMQTNTIKNRFATERQSLGLPADRAELEAVAEVLGEEEASSLDEEAVEAVPMDDAFQIEQNADLPPIKFRVDRFKHVMLTANGWVRTKRSPEHAIQKARDKVQEKYFPQYVEEKVKAFEAEVQAKLEPKDEGEEPELVLSEEEYKDLVKHTRRELRRQLRALVDEKYEEVLALKAKKKEQRRQRKEAVKQAEAEGQEAIVA</sequence>